<dbReference type="HOGENOM" id="CLU_009748_0_0_1"/>
<dbReference type="STRING" id="7227.FBpp0423062"/>
<evidence type="ECO:0000256" key="2">
    <source>
        <dbReference type="SAM" id="SignalP"/>
    </source>
</evidence>
<reference evidence="3 5" key="11">
    <citation type="journal article" date="2015" name="Genome Res.">
        <title>The Release 6 reference sequence of the Drosophila melanogaster genome.</title>
        <authorList>
            <person name="Hoskins R.A."/>
            <person name="Carlson J.W."/>
            <person name="Wan K.H."/>
            <person name="Park S."/>
            <person name="Mendez I."/>
            <person name="Galle S.E."/>
            <person name="Booth B.W."/>
            <person name="Pfeiffer B.D."/>
            <person name="George R.A."/>
            <person name="Svirskas R."/>
            <person name="Krzywinski M."/>
            <person name="Schein J."/>
            <person name="Accardo M.C."/>
            <person name="Damia E."/>
            <person name="Messina G."/>
            <person name="Mendez-Lago M."/>
            <person name="de Pablos B."/>
            <person name="Demakova O.V."/>
            <person name="Andreyeva E.N."/>
            <person name="Boldyreva L.V."/>
            <person name="Marra M."/>
            <person name="Carvalho A.B."/>
            <person name="Dimitri P."/>
            <person name="Villasante A."/>
            <person name="Zhimulev I.F."/>
            <person name="Rubin G.M."/>
            <person name="Karpen G.H."/>
            <person name="Celniker S.E."/>
        </authorList>
    </citation>
    <scope>NUCLEOTIDE SEQUENCE [LARGE SCALE GENOMIC DNA]</scope>
    <source>
        <strain evidence="5">Berkeley</strain>
    </source>
</reference>
<feature type="region of interest" description="Disordered" evidence="1">
    <location>
        <begin position="354"/>
        <end position="375"/>
    </location>
</feature>
<dbReference type="VEuPathDB" id="VectorBase:FBgn0051465"/>
<feature type="region of interest" description="Disordered" evidence="1">
    <location>
        <begin position="956"/>
        <end position="983"/>
    </location>
</feature>
<feature type="region of interest" description="Disordered" evidence="1">
    <location>
        <begin position="697"/>
        <end position="716"/>
    </location>
</feature>
<feature type="compositionally biased region" description="Basic and acidic residues" evidence="1">
    <location>
        <begin position="78"/>
        <end position="87"/>
    </location>
</feature>
<dbReference type="UCSC" id="CG31465-RA">
    <property type="organism name" value="d. melanogaster"/>
</dbReference>
<reference evidence="3 5" key="2">
    <citation type="journal article" date="2002" name="Genome Biol.">
        <title>Finishing a whole-genome shotgun: release 3 of the Drosophila melanogaster euchromatic genome sequence.</title>
        <authorList>
            <person name="Celniker S.E."/>
            <person name="Wheeler D.A."/>
            <person name="Kronmiller B."/>
            <person name="Carlson J.W."/>
            <person name="Halpern A."/>
            <person name="Patel S."/>
            <person name="Adams M."/>
            <person name="Champe M."/>
            <person name="Dugan S.P."/>
            <person name="Frise E."/>
            <person name="Hodgson A."/>
            <person name="George R.A."/>
            <person name="Hoskins R.A."/>
            <person name="Laverty T."/>
            <person name="Muzny D.M."/>
            <person name="Nelson C.R."/>
            <person name="Pacleb J.M."/>
            <person name="Park S."/>
            <person name="Pfeiffer B.D."/>
            <person name="Richards S."/>
            <person name="Sodergren E.J."/>
            <person name="Svirskas R."/>
            <person name="Tabor P.E."/>
            <person name="Wan K."/>
            <person name="Stapleton M."/>
            <person name="Sutton G.G."/>
            <person name="Venter C."/>
            <person name="Weinstock G."/>
            <person name="Scherer S.E."/>
            <person name="Myers E.W."/>
            <person name="Gibbs R.A."/>
            <person name="Rubin G.M."/>
        </authorList>
    </citation>
    <scope>NUCLEOTIDE SEQUENCE [LARGE SCALE GENOMIC DNA]</scope>
    <source>
        <strain evidence="5">Berkeley</strain>
    </source>
</reference>
<accession>Q8IN16</accession>
<feature type="compositionally biased region" description="Polar residues" evidence="1">
    <location>
        <begin position="974"/>
        <end position="983"/>
    </location>
</feature>
<dbReference type="ExpressionAtlas" id="Q8IN16">
    <property type="expression patterns" value="differential"/>
</dbReference>
<dbReference type="OrthoDB" id="6735462at2759"/>
<feature type="compositionally biased region" description="Polar residues" evidence="1">
    <location>
        <begin position="426"/>
        <end position="436"/>
    </location>
</feature>
<reference evidence="3 5" key="5">
    <citation type="journal article" date="2002" name="Genome Biol.">
        <title>Heterochromatic sequences in a Drosophila whole-genome shotgun assembly.</title>
        <authorList>
            <person name="Hoskins R.A."/>
            <person name="Smith C.D."/>
            <person name="Carlson J.W."/>
            <person name="Carvalho A.B."/>
            <person name="Halpern A."/>
            <person name="Kaminker J.S."/>
            <person name="Kennedy C."/>
            <person name="Mungall C.J."/>
            <person name="Sullivan B.A."/>
            <person name="Sutton G.G."/>
            <person name="Yasuhara J.C."/>
            <person name="Wakimoto B.T."/>
            <person name="Myers E.W."/>
            <person name="Celniker S.E."/>
            <person name="Rubin G.M."/>
            <person name="Karpen G.H."/>
        </authorList>
    </citation>
    <scope>NUCLEOTIDE SEQUENCE [LARGE SCALE GENOMIC DNA]</scope>
    <source>
        <strain evidence="5">Berkeley</strain>
    </source>
</reference>
<reference evidence="3 5" key="8">
    <citation type="journal article" date="2007" name="Science">
        <title>Sequence finishing and mapping of Drosophila melanogaster heterochromatin.</title>
        <authorList>
            <person name="Hoskins R.A."/>
            <person name="Carlson J.W."/>
            <person name="Kennedy C."/>
            <person name="Acevedo D."/>
            <person name="Evans-Holm M."/>
            <person name="Frise E."/>
            <person name="Wan K.H."/>
            <person name="Park S."/>
            <person name="Mendez-Lago M."/>
            <person name="Rossi F."/>
            <person name="Villasante A."/>
            <person name="Dimitri P."/>
            <person name="Karpen G.H."/>
            <person name="Celniker S.E."/>
        </authorList>
    </citation>
    <scope>NUCLEOTIDE SEQUENCE [LARGE SCALE GENOMIC DNA]</scope>
    <source>
        <strain evidence="5">Berkeley</strain>
    </source>
</reference>
<dbReference type="InParanoid" id="Q8IN16"/>
<feature type="compositionally biased region" description="Basic and acidic residues" evidence="1">
    <location>
        <begin position="510"/>
        <end position="527"/>
    </location>
</feature>
<feature type="chain" id="PRO_5020033228" evidence="2">
    <location>
        <begin position="26"/>
        <end position="983"/>
    </location>
</feature>
<keyword evidence="2" id="KW-0732">Signal</keyword>
<evidence type="ECO:0000313" key="3">
    <source>
        <dbReference type="EMBL" id="AAN13894.2"/>
    </source>
</evidence>
<feature type="compositionally biased region" description="Basic and acidic residues" evidence="1">
    <location>
        <begin position="956"/>
        <end position="967"/>
    </location>
</feature>
<feature type="region of interest" description="Disordered" evidence="1">
    <location>
        <begin position="411"/>
        <end position="436"/>
    </location>
</feature>
<dbReference type="eggNOG" id="KOG2455">
    <property type="taxonomic scope" value="Eukaryota"/>
</dbReference>
<evidence type="ECO:0000313" key="4">
    <source>
        <dbReference type="FlyBase" id="FBgn0051465"/>
    </source>
</evidence>
<dbReference type="OMA" id="CTPKTET"/>
<dbReference type="Proteomes" id="UP000000803">
    <property type="component" value="Chromosome 3R"/>
</dbReference>
<reference evidence="3 5" key="4">
    <citation type="journal article" date="2002" name="Genome Biol.">
        <title>The transposable elements of the Drosophila melanogaster euchromatin: a genomics perspective.</title>
        <authorList>
            <person name="Kaminker J.S."/>
            <person name="Bergman C.M."/>
            <person name="Kronmiller B."/>
            <person name="Carlson J."/>
            <person name="Svirskas R."/>
            <person name="Patel S."/>
            <person name="Frise E."/>
            <person name="Wheeler D.A."/>
            <person name="Lewis S.E."/>
            <person name="Rubin G.M."/>
            <person name="Ashburner M."/>
            <person name="Celniker S.E."/>
        </authorList>
    </citation>
    <scope>NUCLEOTIDE SEQUENCE [LARGE SCALE GENOMIC DNA]</scope>
    <source>
        <strain evidence="5">Berkeley</strain>
    </source>
</reference>
<evidence type="ECO:0000313" key="5">
    <source>
        <dbReference type="Proteomes" id="UP000000803"/>
    </source>
</evidence>
<keyword evidence="5" id="KW-1185">Reference proteome</keyword>
<feature type="signal peptide" evidence="2">
    <location>
        <begin position="1"/>
        <end position="25"/>
    </location>
</feature>
<feature type="compositionally biased region" description="Basic and acidic residues" evidence="1">
    <location>
        <begin position="493"/>
        <end position="502"/>
    </location>
</feature>
<name>Q8IN16_DROME</name>
<reference evidence="3 5" key="9">
    <citation type="journal article" date="2015" name="G3 (Bethesda)">
        <title>Gene Model Annotations for Drosophila melanogaster: Impact of High-Throughput Data.</title>
        <authorList>
            <consortium name="FlyBase Consortium"/>
            <person name="Matthews B.B."/>
            <person name="Dos Santos G."/>
            <person name="Crosby M.A."/>
            <person name="Emmert D.B."/>
            <person name="St Pierre S.E."/>
            <person name="Gramates L.S."/>
            <person name="Zhou P."/>
            <person name="Schroeder A.J."/>
            <person name="Falls K."/>
            <person name="Strelets V."/>
            <person name="Russo S.M."/>
            <person name="Gelbart W.M."/>
            <person name="null"/>
        </authorList>
    </citation>
    <scope>NUCLEOTIDE SEQUENCE [LARGE SCALE GENOMIC DNA]</scope>
    <source>
        <strain evidence="5">Berkeley</strain>
    </source>
</reference>
<dbReference type="EMBL" id="AE014297">
    <property type="protein sequence ID" value="AAN13894.2"/>
    <property type="molecule type" value="Genomic_DNA"/>
</dbReference>
<dbReference type="Bgee" id="FBgn0051465">
    <property type="expression patterns" value="Expressed in testis and 5 other cell types or tissues"/>
</dbReference>
<feature type="region of interest" description="Disordered" evidence="1">
    <location>
        <begin position="78"/>
        <end position="102"/>
    </location>
</feature>
<reference evidence="3 5" key="10">
    <citation type="journal article" date="2015" name="G3 (Bethesda)">
        <title>Gene Model Annotations for Drosophila melanogaster: The Rule-Benders.</title>
        <authorList>
            <consortium name="FlyBase Consortium"/>
            <person name="Crosby M.A."/>
            <person name="Gramates L.S."/>
            <person name="Dos Santos G."/>
            <person name="Matthews B.B."/>
            <person name="St Pierre S.E."/>
            <person name="Zhou P."/>
            <person name="Schroeder A.J."/>
            <person name="Falls K."/>
            <person name="Emmert D.B."/>
            <person name="Russo S.M."/>
            <person name="Gelbart W.M."/>
            <person name="null"/>
        </authorList>
    </citation>
    <scope>NUCLEOTIDE SEQUENCE [LARGE SCALE GENOMIC DNA]</scope>
    <source>
        <strain evidence="5">Berkeley</strain>
    </source>
</reference>
<feature type="compositionally biased region" description="Basic and acidic residues" evidence="1">
    <location>
        <begin position="411"/>
        <end position="425"/>
    </location>
</feature>
<dbReference type="BioGRID-ORCS" id="42577">
    <property type="hits" value="0 hits in 1 CRISPR screen"/>
</dbReference>
<dbReference type="PhylomeDB" id="Q8IN16"/>
<reference evidence="3 5" key="6">
    <citation type="journal article" date="2005" name="PLoS Comput. Biol.">
        <title>Combined evidence annotation of transposable elements in genome sequences.</title>
        <authorList>
            <person name="Quesneville H."/>
            <person name="Bergman C.M."/>
            <person name="Andrieu O."/>
            <person name="Autard D."/>
            <person name="Nouaud D."/>
            <person name="Ashburner M."/>
            <person name="Anxolabehere D."/>
        </authorList>
    </citation>
    <scope>NUCLEOTIDE SEQUENCE [LARGE SCALE GENOMIC DNA]</scope>
    <source>
        <strain evidence="5">Berkeley</strain>
    </source>
</reference>
<dbReference type="AlphaFoldDB" id="Q8IN16"/>
<protein>
    <submittedName>
        <fullName evidence="3">Uncharacterized protein, isoform D</fullName>
    </submittedName>
</protein>
<reference evidence="3 5" key="1">
    <citation type="journal article" date="2000" name="Science">
        <title>The genome sequence of Drosophila melanogaster.</title>
        <authorList>
            <person name="Adams M.D."/>
            <person name="Celniker S.E."/>
            <person name="Holt R.A."/>
            <person name="Evans C.A."/>
            <person name="Gocayne J.D."/>
            <person name="Amanatides P.G."/>
            <person name="Scherer S.E."/>
            <person name="Li P.W."/>
            <person name="Hoskins R.A."/>
            <person name="Galle R.F."/>
            <person name="George R.A."/>
            <person name="Lewis S.E."/>
            <person name="Richards S."/>
            <person name="Ashburner M."/>
            <person name="Henderson S.N."/>
            <person name="Sutton G.G."/>
            <person name="Wortman J.R."/>
            <person name="Yandell M.D."/>
            <person name="Zhang Q."/>
            <person name="Chen L.X."/>
            <person name="Brandon R.C."/>
            <person name="Rogers Y.H."/>
            <person name="Blazej R.G."/>
            <person name="Champe M."/>
            <person name="Pfeiffer B.D."/>
            <person name="Wan K.H."/>
            <person name="Doyle C."/>
            <person name="Baxter E.G."/>
            <person name="Helt G."/>
            <person name="Nelson C.R."/>
            <person name="Gabor G.L."/>
            <person name="Abril J.F."/>
            <person name="Agbayani A."/>
            <person name="An H.J."/>
            <person name="Andrews-Pfannkoch C."/>
            <person name="Baldwin D."/>
            <person name="Ballew R.M."/>
            <person name="Basu A."/>
            <person name="Baxendale J."/>
            <person name="Bayraktaroglu L."/>
            <person name="Beasley E.M."/>
            <person name="Beeson K.Y."/>
            <person name="Benos P.V."/>
            <person name="Berman B.P."/>
            <person name="Bhandari D."/>
            <person name="Bolshakov S."/>
            <person name="Borkova D."/>
            <person name="Botchan M.R."/>
            <person name="Bouck J."/>
            <person name="Brokstein P."/>
            <person name="Brottier P."/>
            <person name="Burtis K.C."/>
            <person name="Busam D.A."/>
            <person name="Butler H."/>
            <person name="Cadieu E."/>
            <person name="Center A."/>
            <person name="Chandra I."/>
            <person name="Cherry J.M."/>
            <person name="Cawley S."/>
            <person name="Dahlke C."/>
            <person name="Davenport L.B."/>
            <person name="Davies P."/>
            <person name="de Pablos B."/>
            <person name="Delcher A."/>
            <person name="Deng Z."/>
            <person name="Mays A.D."/>
            <person name="Dew I."/>
            <person name="Dietz S.M."/>
            <person name="Dodson K."/>
            <person name="Doup L.E."/>
            <person name="Downes M."/>
            <person name="Dugan-Rocha S."/>
            <person name="Dunkov B.C."/>
            <person name="Dunn P."/>
            <person name="Durbin K.J."/>
            <person name="Evangelista C.C."/>
            <person name="Ferraz C."/>
            <person name="Ferriera S."/>
            <person name="Fleischmann W."/>
            <person name="Fosler C."/>
            <person name="Gabrielian A.E."/>
            <person name="Garg N.S."/>
            <person name="Gelbart W.M."/>
            <person name="Glasser K."/>
            <person name="Glodek A."/>
            <person name="Gong F."/>
            <person name="Gorrell J.H."/>
            <person name="Gu Z."/>
            <person name="Guan P."/>
            <person name="Harris M."/>
            <person name="Harris N.L."/>
            <person name="Harvey D."/>
            <person name="Heiman T.J."/>
            <person name="Hernandez J.R."/>
            <person name="Houck J."/>
            <person name="Hostin D."/>
            <person name="Houston K.A."/>
            <person name="Howland T.J."/>
            <person name="Wei M.H."/>
            <person name="Ibegwam C."/>
            <person name="Jalali M."/>
            <person name="Kalush F."/>
            <person name="Karpen G.H."/>
            <person name="Ke Z."/>
            <person name="Kennison J.A."/>
            <person name="Ketchum K.A."/>
            <person name="Kimmel B.E."/>
            <person name="Kodira C.D."/>
            <person name="Kraft C."/>
            <person name="Kravitz S."/>
            <person name="Kulp D."/>
            <person name="Lai Z."/>
            <person name="Lasko P."/>
            <person name="Lei Y."/>
            <person name="Levitsky A.A."/>
            <person name="Li J."/>
            <person name="Li Z."/>
            <person name="Liang Y."/>
            <person name="Lin X."/>
            <person name="Liu X."/>
            <person name="Mattei B."/>
            <person name="McIntosh T.C."/>
            <person name="McLeod M.P."/>
            <person name="McPherson D."/>
            <person name="Merkulov G."/>
            <person name="Milshina N.V."/>
            <person name="Mobarry C."/>
            <person name="Morris J."/>
            <person name="Moshrefi A."/>
            <person name="Mount S.M."/>
            <person name="Moy M."/>
            <person name="Murphy B."/>
            <person name="Murphy L."/>
            <person name="Muzny D.M."/>
            <person name="Nelson D.L."/>
            <person name="Nelson D.R."/>
            <person name="Nelson K.A."/>
            <person name="Nixon K."/>
            <person name="Nusskern D.R."/>
            <person name="Pacleb J.M."/>
            <person name="Palazzolo M."/>
            <person name="Pittman G.S."/>
            <person name="Pan S."/>
            <person name="Pollard J."/>
            <person name="Puri V."/>
            <person name="Reese M.G."/>
            <person name="Reinert K."/>
            <person name="Remington K."/>
            <person name="Saunders R.D."/>
            <person name="Scheeler F."/>
            <person name="Shen H."/>
            <person name="Shue B.C."/>
            <person name="Siden-Kiamos I."/>
            <person name="Simpson M."/>
            <person name="Skupski M.P."/>
            <person name="Smith T."/>
            <person name="Spier E."/>
            <person name="Spradling A.C."/>
            <person name="Stapleton M."/>
            <person name="Strong R."/>
            <person name="Sun E."/>
            <person name="Svirskas R."/>
            <person name="Tector C."/>
            <person name="Turner R."/>
            <person name="Venter E."/>
            <person name="Wang A.H."/>
            <person name="Wang X."/>
            <person name="Wang Z.Y."/>
            <person name="Wassarman D.A."/>
            <person name="Weinstock G.M."/>
            <person name="Weissenbach J."/>
            <person name="Williams S.M."/>
            <person name="WoodageT"/>
            <person name="Worley K.C."/>
            <person name="Wu D."/>
            <person name="Yang S."/>
            <person name="Yao Q.A."/>
            <person name="Ye J."/>
            <person name="Yeh R.F."/>
            <person name="Zaveri J.S."/>
            <person name="Zhan M."/>
            <person name="Zhang G."/>
            <person name="Zhao Q."/>
            <person name="Zheng L."/>
            <person name="Zheng X.H."/>
            <person name="Zhong F.N."/>
            <person name="Zhong W."/>
            <person name="Zhou X."/>
            <person name="Zhu S."/>
            <person name="Zhu X."/>
            <person name="Smith H.O."/>
            <person name="Gibbs R.A."/>
            <person name="Myers E.W."/>
            <person name="Rubin G.M."/>
            <person name="Venter J.C."/>
        </authorList>
    </citation>
    <scope>NUCLEOTIDE SEQUENCE [LARGE SCALE GENOMIC DNA]</scope>
    <source>
        <strain evidence="5">Berkeley</strain>
    </source>
</reference>
<feature type="region of interest" description="Disordered" evidence="1">
    <location>
        <begin position="487"/>
        <end position="527"/>
    </location>
</feature>
<dbReference type="PaxDb" id="7227-FBpp0083545"/>
<dbReference type="IntAct" id="Q8IN16">
    <property type="interactions" value="6"/>
</dbReference>
<organism evidence="3 5">
    <name type="scientific">Drosophila melanogaster</name>
    <name type="common">Fruit fly</name>
    <dbReference type="NCBI Taxonomy" id="7227"/>
    <lineage>
        <taxon>Eukaryota</taxon>
        <taxon>Metazoa</taxon>
        <taxon>Ecdysozoa</taxon>
        <taxon>Arthropoda</taxon>
        <taxon>Hexapoda</taxon>
        <taxon>Insecta</taxon>
        <taxon>Pterygota</taxon>
        <taxon>Neoptera</taxon>
        <taxon>Endopterygota</taxon>
        <taxon>Diptera</taxon>
        <taxon>Brachycera</taxon>
        <taxon>Muscomorpha</taxon>
        <taxon>Ephydroidea</taxon>
        <taxon>Drosophilidae</taxon>
        <taxon>Drosophila</taxon>
        <taxon>Sophophora</taxon>
    </lineage>
</organism>
<proteinExistence type="predicted"/>
<gene>
    <name evidence="3" type="primary">Dmel\CG31465</name>
    <name evidence="3" type="synonym">CG6670</name>
    <name evidence="3 4" type="ORF">CG31465</name>
    <name evidence="3" type="ORF">Dmel_CG31465</name>
</gene>
<dbReference type="GeneID" id="42577"/>
<sequence length="983" mass="110936">MSRHLFHIFCILAITRPIPISCTEAKDQELSMSHKEASSWLRTQDDLVPKHYNRLYDAYRQRIKVEGSEDAKVEVEAKMESKDRVPPQRDLTSLPKKTKKKEKLMAKEKDSTEFLNIKFDATDDRPLESGNCLARLPYRNRENQSAKAMVEAKGQVEDKSPLVGSMILLKLDVPENMLRVKKPETIKDPGERRISDLNRIYNEILKVWQKPTPSLTSKSAPPKPLSSSGSVKISALTDLMDVIERLQKSDLVKELADKINEEMEPNLQNQIKQDALLVTDSRASLRAIKKNNISGIFENMEPGSATNAFKRLLDDINSRRSSIKAGGLYDEYKKGFVQLFSDHKFPRESHIISETDYPSDSESGRRMNSEDILPSQCDKQKATTVECDEPETKATTKMCVPIEKPITSNKCDKPKATTPKCKEPQSKTPTKSCFSNENPSQGNNYLKALNTFIKMNKESNQNGGLKPYYLPNSKNRQLVWNDIPLIKPGLNESPKKESESKPHYKPSSKTIEENVVPEKKPDKVTSSKLNTKIETKVMESVPKIQSVFSGLDPKQIIGGLKAIKQSSFFNLVDEYQKQIENLNQALKTKQSWWKEVLERGKNPARIPMKRNIFMNNPVSGHVLQAPFPEVLVNQPSQLGGSNVIDTMATQMNLSPLEVAQRIVGTGQNAADGGLRYAPNRIPSASQIGSSFRKGSEIMCQVPSPPSQTPHQQPEDQLGISPVLDKILERLESIQASKSSNQSSEEEEERKLPCCFVDPADGAPCDLNGSWESQVLGIRINIKTPPTNSDGEEAEKPTCSQHKGRTYRRTRRQCVKMNRTQLKDAADLKTPNYHGIKLNISVQETVPPRAHDLLDNLTDWYFSGQAMMILGGPLSLSFRKANSNLIGHFVGYCRTCGCVDTIFGSWSFCQPSRDCQDICMSIVDRRDMLRRYSMDERRKNRFKEQLYMGSKFAKMEKERQLAEQEKCHKLAPQASRETNGNPNP</sequence>
<reference evidence="3 5" key="3">
    <citation type="journal article" date="2002" name="Genome Biol.">
        <title>Annotation of the Drosophila melanogaster euchromatic genome: a systematic review.</title>
        <authorList>
            <person name="Misra S."/>
            <person name="Crosby M.A."/>
            <person name="Mungall C.J."/>
            <person name="Matthews B.B."/>
            <person name="Campbell K.S."/>
            <person name="Hradecky P."/>
            <person name="Huang Y."/>
            <person name="Kaminker J.S."/>
            <person name="Millburn G.H."/>
            <person name="Prochnik S.E."/>
            <person name="Smith C.D."/>
            <person name="Tupy J.L."/>
            <person name="Whitfied E.J."/>
            <person name="Bayraktaroglu L."/>
            <person name="Berman B.P."/>
            <person name="Bettencourt B.R."/>
            <person name="Celniker S.E."/>
            <person name="de Grey A.D."/>
            <person name="Drysdale R.A."/>
            <person name="Harris N.L."/>
            <person name="Richter J."/>
            <person name="Russo S."/>
            <person name="Schroeder A.J."/>
            <person name="Shu S.Q."/>
            <person name="Stapleton M."/>
            <person name="Yamada C."/>
            <person name="Ashburner M."/>
            <person name="Gelbart W.M."/>
            <person name="Rubin G.M."/>
            <person name="Lewis S.E."/>
        </authorList>
    </citation>
    <scope>GENOME REANNOTATION</scope>
    <source>
        <strain evidence="5">Berkeley</strain>
    </source>
</reference>
<evidence type="ECO:0000256" key="1">
    <source>
        <dbReference type="SAM" id="MobiDB-lite"/>
    </source>
</evidence>
<dbReference type="AGR" id="FB:FBgn0051465"/>
<reference evidence="3 5" key="7">
    <citation type="journal article" date="2007" name="Science">
        <title>The Release 5.1 annotation of Drosophila melanogaster heterochromatin.</title>
        <authorList>
            <person name="Smith C.D."/>
            <person name="Shu S."/>
            <person name="Mungall C.J."/>
            <person name="Karpen G.H."/>
        </authorList>
    </citation>
    <scope>NUCLEOTIDE SEQUENCE [LARGE SCALE GENOMIC DNA]</scope>
    <source>
        <strain evidence="5">Berkeley</strain>
    </source>
</reference>
<dbReference type="FlyBase" id="FBgn0051465">
    <property type="gene designation" value="CG31465"/>
</dbReference>
<feature type="region of interest" description="Disordered" evidence="1">
    <location>
        <begin position="782"/>
        <end position="802"/>
    </location>
</feature>